<dbReference type="InterPro" id="IPR009080">
    <property type="entry name" value="tRNAsynth_Ia_anticodon-bd"/>
</dbReference>
<dbReference type="InterPro" id="IPR014729">
    <property type="entry name" value="Rossmann-like_a/b/a_fold"/>
</dbReference>
<dbReference type="FunFam" id="3.90.740.10:FF:000005">
    <property type="entry name" value="Valine--tRNA ligase, mitochondrial"/>
    <property type="match status" value="1"/>
</dbReference>
<dbReference type="Pfam" id="PF10458">
    <property type="entry name" value="Val_tRNA-synt_C"/>
    <property type="match status" value="1"/>
</dbReference>
<dbReference type="InterPro" id="IPR001412">
    <property type="entry name" value="aa-tRNA-synth_I_CS"/>
</dbReference>
<feature type="binding site" evidence="10">
    <location>
        <position position="543"/>
    </location>
    <ligand>
        <name>ATP</name>
        <dbReference type="ChEBI" id="CHEBI:30616"/>
    </ligand>
</feature>
<comment type="function">
    <text evidence="10">Catalyzes the attachment of valine to tRNA(Val). As ValRS can inadvertently accommodate and process structurally similar amino acids such as threonine, to avoid such errors, it has a 'posttransfer' editing activity that hydrolyzes mischarged Thr-tRNA(Val) in a tRNA-dependent manner.</text>
</comment>
<dbReference type="CDD" id="cd00817">
    <property type="entry name" value="ValRS_core"/>
    <property type="match status" value="1"/>
</dbReference>
<keyword evidence="5 10" id="KW-0648">Protein biosynthesis</keyword>
<comment type="domain">
    <text evidence="10">ValRS has two distinct active sites: one for aminoacylation and one for editing. The misactivated threonine is translocated from the active site to the editing site.</text>
</comment>
<evidence type="ECO:0000256" key="8">
    <source>
        <dbReference type="ARBA" id="ARBA00047552"/>
    </source>
</evidence>
<dbReference type="AlphaFoldDB" id="A0A0P6WXE0"/>
<dbReference type="OrthoDB" id="9810365at2"/>
<comment type="subunit">
    <text evidence="10">Monomer.</text>
</comment>
<dbReference type="InterPro" id="IPR002303">
    <property type="entry name" value="Valyl-tRNA_ligase"/>
</dbReference>
<comment type="domain">
    <text evidence="10">The C-terminal coiled-coil domain is crucial for aminoacylation activity.</text>
</comment>
<dbReference type="InterPro" id="IPR033705">
    <property type="entry name" value="Anticodon_Ia_Val"/>
</dbReference>
<dbReference type="InterPro" id="IPR009008">
    <property type="entry name" value="Val/Leu/Ile-tRNA-synth_edit"/>
</dbReference>
<evidence type="ECO:0000313" key="14">
    <source>
        <dbReference type="EMBL" id="KPL71020.1"/>
    </source>
</evidence>
<sequence length="902" mass="102186">MVEDVAVSEPTLPKAYDFSTTEKRLYEWWEKSGFFKPVSDPKTPHFDPNQKTFVITIPPPNVTGELHLGHAMFVSMEDLMIRHARMNGYSTLWVPGSDHAGIATQLQVEKMLVREGTSREQVGRAEFLRRTWEWKEKYGGMIYQQIRRLGASCDWDRTRFTLDEGLSRAVREAFVRLYEKGLIYRGLRMINWSPGLKTAVSDLEVEYSEENGTLYYFKYMLADGSGDYIPVATTRPETILGDSAVAVHPEDERYQRFVGKKVVVPILGREIPVIADEYVTREFGTGGLKVTPAHDPNDYALGKKHNLAFISMLDTSAKVNENGGPYQGMDRFDCRKKLWADMKAAGLVIKEEPYVIKVPRSQRGGEIVEPMISTQWFVSIKPLADAALEAVRNGSIKIVPERFTKVYYNWLENIEDWCISRQLWWGHRIPVWYCKDCGEMICTRQDPTVCPKCGSQHLEQDPDVLDTWFSSGLWPFSTLGWPEKTPDLDYFYPTSVMETGYDILFFWVARMIMMGIEFTGKPPFHTVYLHGLIRDEHGQKMSKTKGNVIDPLGVMDEMGTDALRFTLLVGSTPGNDANLSLKKVEANRNFANKIWNVGRFIIGTVEDAPKTASGKPDWTLADSWIWARLQELIRTVDRLFETYQYGEAGRQIYDFLWSDFADWYVEIAKLQMASGGDRAHYTAVTLVRVLDTVLRLLHPFTPFVTEELWGHLKKSAASLKDATPTDGWENALMIAHWPKAQAVEGWEEDKIAAFNRVQDVIRAIRNARTEKKVTPGKRITAIVAAGDHLSVFNDQRKSLTSLAYLDESQLVLTDKITSVPEGALSLLVAGVEVYLPLAGMVDADVERARMEKELAEAESQITRLRGLLSSDFASKAPAALVEKERAKLAAFEETAAKIKAQL</sequence>
<dbReference type="Proteomes" id="UP000050430">
    <property type="component" value="Unassembled WGS sequence"/>
</dbReference>
<dbReference type="Pfam" id="PF08264">
    <property type="entry name" value="Anticodon_1"/>
    <property type="match status" value="1"/>
</dbReference>
<dbReference type="PATRIC" id="fig|229920.5.peg.2729"/>
<keyword evidence="15" id="KW-1185">Reference proteome</keyword>
<evidence type="ECO:0000256" key="2">
    <source>
        <dbReference type="ARBA" id="ARBA00022598"/>
    </source>
</evidence>
<evidence type="ECO:0000256" key="1">
    <source>
        <dbReference type="ARBA" id="ARBA00022490"/>
    </source>
</evidence>
<keyword evidence="7 10" id="KW-0030">Aminoacyl-tRNA synthetase</keyword>
<evidence type="ECO:0000256" key="10">
    <source>
        <dbReference type="HAMAP-Rule" id="MF_02004"/>
    </source>
</evidence>
<protein>
    <recommendedName>
        <fullName evidence="10">Valine--tRNA ligase</fullName>
        <ecNumber evidence="10">6.1.1.9</ecNumber>
    </recommendedName>
    <alternativeName>
        <fullName evidence="10">Valyl-tRNA synthetase</fullName>
        <shortName evidence="10">ValRS</shortName>
    </alternativeName>
</protein>
<comment type="similarity">
    <text evidence="9 10">Belongs to the class-I aminoacyl-tRNA synthetase family. ValS type 1 subfamily.</text>
</comment>
<dbReference type="CDD" id="cd07962">
    <property type="entry name" value="Anticodon_Ia_Val"/>
    <property type="match status" value="1"/>
</dbReference>
<dbReference type="PANTHER" id="PTHR11946">
    <property type="entry name" value="VALYL-TRNA SYNTHETASES"/>
    <property type="match status" value="1"/>
</dbReference>
<dbReference type="GO" id="GO:0005829">
    <property type="term" value="C:cytosol"/>
    <property type="evidence" value="ECO:0007669"/>
    <property type="project" value="TreeGrafter"/>
</dbReference>
<dbReference type="InterPro" id="IPR002300">
    <property type="entry name" value="aa-tRNA-synth_Ia"/>
</dbReference>
<dbReference type="EC" id="6.1.1.9" evidence="10"/>
<feature type="domain" description="Valyl-tRNA synthetase tRNA-binding arm" evidence="13">
    <location>
        <begin position="842"/>
        <end position="902"/>
    </location>
</feature>
<dbReference type="Pfam" id="PF00133">
    <property type="entry name" value="tRNA-synt_1"/>
    <property type="match status" value="1"/>
</dbReference>
<dbReference type="GO" id="GO:0005524">
    <property type="term" value="F:ATP binding"/>
    <property type="evidence" value="ECO:0007669"/>
    <property type="project" value="UniProtKB-UniRule"/>
</dbReference>
<feature type="short sequence motif" description="'KMSKS' region" evidence="10">
    <location>
        <begin position="540"/>
        <end position="544"/>
    </location>
</feature>
<feature type="coiled-coil region" evidence="10">
    <location>
        <begin position="840"/>
        <end position="901"/>
    </location>
</feature>
<feature type="domain" description="Aminoacyl-tRNA synthetase class Ia" evidence="11">
    <location>
        <begin position="25"/>
        <end position="580"/>
    </location>
</feature>
<gene>
    <name evidence="10" type="primary">valS</name>
    <name evidence="14" type="ORF">ADM99_12025</name>
</gene>
<evidence type="ECO:0000259" key="12">
    <source>
        <dbReference type="Pfam" id="PF08264"/>
    </source>
</evidence>
<dbReference type="NCBIfam" id="NF004349">
    <property type="entry name" value="PRK05729.1"/>
    <property type="match status" value="1"/>
</dbReference>
<dbReference type="NCBIfam" id="TIGR00422">
    <property type="entry name" value="valS"/>
    <property type="match status" value="1"/>
</dbReference>
<dbReference type="PRINTS" id="PR00986">
    <property type="entry name" value="TRNASYNTHVAL"/>
</dbReference>
<dbReference type="FunFam" id="1.10.287.380:FF:000001">
    <property type="entry name" value="Valine--tRNA ligase"/>
    <property type="match status" value="1"/>
</dbReference>
<dbReference type="EMBL" id="LGCK01000012">
    <property type="protein sequence ID" value="KPL71020.1"/>
    <property type="molecule type" value="Genomic_DNA"/>
</dbReference>
<dbReference type="GO" id="GO:0006438">
    <property type="term" value="P:valyl-tRNA aminoacylation"/>
    <property type="evidence" value="ECO:0007669"/>
    <property type="project" value="UniProtKB-UniRule"/>
</dbReference>
<dbReference type="FunFam" id="3.40.50.620:FF:000098">
    <property type="entry name" value="Valine--tRNA ligase"/>
    <property type="match status" value="1"/>
</dbReference>
<comment type="subcellular location">
    <subcellularLocation>
        <location evidence="10">Cytoplasm</location>
    </subcellularLocation>
</comment>
<dbReference type="InterPro" id="IPR010978">
    <property type="entry name" value="tRNA-bd_arm"/>
</dbReference>
<organism evidence="14 15">
    <name type="scientific">Leptolinea tardivitalis</name>
    <dbReference type="NCBI Taxonomy" id="229920"/>
    <lineage>
        <taxon>Bacteria</taxon>
        <taxon>Bacillati</taxon>
        <taxon>Chloroflexota</taxon>
        <taxon>Anaerolineae</taxon>
        <taxon>Anaerolineales</taxon>
        <taxon>Anaerolineaceae</taxon>
        <taxon>Leptolinea</taxon>
    </lineage>
</organism>
<dbReference type="HAMAP" id="MF_02004">
    <property type="entry name" value="Val_tRNA_synth_type1"/>
    <property type="match status" value="1"/>
</dbReference>
<dbReference type="SUPFAM" id="SSF52374">
    <property type="entry name" value="Nucleotidylyl transferase"/>
    <property type="match status" value="1"/>
</dbReference>
<dbReference type="Gene3D" id="3.40.50.620">
    <property type="entry name" value="HUPs"/>
    <property type="match status" value="2"/>
</dbReference>
<keyword evidence="3 10" id="KW-0547">Nucleotide-binding</keyword>
<evidence type="ECO:0000259" key="13">
    <source>
        <dbReference type="Pfam" id="PF10458"/>
    </source>
</evidence>
<dbReference type="GO" id="GO:0004832">
    <property type="term" value="F:valine-tRNA ligase activity"/>
    <property type="evidence" value="ECO:0007669"/>
    <property type="project" value="UniProtKB-UniRule"/>
</dbReference>
<dbReference type="Gene3D" id="1.10.287.380">
    <property type="entry name" value="Valyl-tRNA synthetase, C-terminal domain"/>
    <property type="match status" value="1"/>
</dbReference>
<reference evidence="14 15" key="1">
    <citation type="submission" date="2015-07" db="EMBL/GenBank/DDBJ databases">
        <title>Genome sequence of Leptolinea tardivitalis DSM 16556.</title>
        <authorList>
            <person name="Hemp J."/>
            <person name="Ward L.M."/>
            <person name="Pace L.A."/>
            <person name="Fischer W.W."/>
        </authorList>
    </citation>
    <scope>NUCLEOTIDE SEQUENCE [LARGE SCALE GENOMIC DNA]</scope>
    <source>
        <strain evidence="14 15">YMTK-2</strain>
    </source>
</reference>
<evidence type="ECO:0000256" key="7">
    <source>
        <dbReference type="ARBA" id="ARBA00023146"/>
    </source>
</evidence>
<dbReference type="SUPFAM" id="SSF46589">
    <property type="entry name" value="tRNA-binding arm"/>
    <property type="match status" value="1"/>
</dbReference>
<dbReference type="FunFam" id="1.10.730.10:FF:000014">
    <property type="entry name" value="Valine--tRNA ligase"/>
    <property type="match status" value="1"/>
</dbReference>
<evidence type="ECO:0000256" key="3">
    <source>
        <dbReference type="ARBA" id="ARBA00022741"/>
    </source>
</evidence>
<comment type="catalytic activity">
    <reaction evidence="8 10">
        <text>tRNA(Val) + L-valine + ATP = L-valyl-tRNA(Val) + AMP + diphosphate</text>
        <dbReference type="Rhea" id="RHEA:10704"/>
        <dbReference type="Rhea" id="RHEA-COMP:9672"/>
        <dbReference type="Rhea" id="RHEA-COMP:9708"/>
        <dbReference type="ChEBI" id="CHEBI:30616"/>
        <dbReference type="ChEBI" id="CHEBI:33019"/>
        <dbReference type="ChEBI" id="CHEBI:57762"/>
        <dbReference type="ChEBI" id="CHEBI:78442"/>
        <dbReference type="ChEBI" id="CHEBI:78537"/>
        <dbReference type="ChEBI" id="CHEBI:456215"/>
        <dbReference type="EC" id="6.1.1.9"/>
    </reaction>
</comment>
<dbReference type="GO" id="GO:0002161">
    <property type="term" value="F:aminoacyl-tRNA deacylase activity"/>
    <property type="evidence" value="ECO:0007669"/>
    <property type="project" value="InterPro"/>
</dbReference>
<dbReference type="STRING" id="229920.ADM99_12025"/>
<evidence type="ECO:0000313" key="15">
    <source>
        <dbReference type="Proteomes" id="UP000050430"/>
    </source>
</evidence>
<keyword evidence="1 10" id="KW-0963">Cytoplasm</keyword>
<dbReference type="InterPro" id="IPR013155">
    <property type="entry name" value="M/V/L/I-tRNA-synth_anticd-bd"/>
</dbReference>
<feature type="short sequence motif" description="'HIGH' region" evidence="10">
    <location>
        <begin position="60"/>
        <end position="70"/>
    </location>
</feature>
<keyword evidence="4 10" id="KW-0067">ATP-binding</keyword>
<dbReference type="InterPro" id="IPR037118">
    <property type="entry name" value="Val-tRNA_synth_C_sf"/>
</dbReference>
<dbReference type="PANTHER" id="PTHR11946:SF93">
    <property type="entry name" value="VALINE--TRNA LIGASE, CHLOROPLASTIC_MITOCHONDRIAL 2"/>
    <property type="match status" value="1"/>
</dbReference>
<dbReference type="SUPFAM" id="SSF50677">
    <property type="entry name" value="ValRS/IleRS/LeuRS editing domain"/>
    <property type="match status" value="1"/>
</dbReference>
<evidence type="ECO:0000256" key="9">
    <source>
        <dbReference type="ARBA" id="ARBA00060830"/>
    </source>
</evidence>
<feature type="domain" description="Methionyl/Valyl/Leucyl/Isoleucyl-tRNA synthetase anticodon-binding" evidence="12">
    <location>
        <begin position="622"/>
        <end position="780"/>
    </location>
</feature>
<evidence type="ECO:0000256" key="5">
    <source>
        <dbReference type="ARBA" id="ARBA00022917"/>
    </source>
</evidence>
<comment type="caution">
    <text evidence="14">The sequence shown here is derived from an EMBL/GenBank/DDBJ whole genome shotgun (WGS) entry which is preliminary data.</text>
</comment>
<keyword evidence="6 10" id="KW-0175">Coiled coil</keyword>
<accession>A0A0P6WXE0</accession>
<name>A0A0P6WXE0_9CHLR</name>
<evidence type="ECO:0000256" key="6">
    <source>
        <dbReference type="ARBA" id="ARBA00023054"/>
    </source>
</evidence>
<proteinExistence type="inferred from homology"/>
<dbReference type="Gene3D" id="3.90.740.10">
    <property type="entry name" value="Valyl/Leucyl/Isoleucyl-tRNA synthetase, editing domain"/>
    <property type="match status" value="1"/>
</dbReference>
<dbReference type="PROSITE" id="PS00178">
    <property type="entry name" value="AA_TRNA_LIGASE_I"/>
    <property type="match status" value="1"/>
</dbReference>
<keyword evidence="2 10" id="KW-0436">Ligase</keyword>
<dbReference type="Gene3D" id="1.10.730.10">
    <property type="entry name" value="Isoleucyl-tRNA Synthetase, Domain 1"/>
    <property type="match status" value="1"/>
</dbReference>
<dbReference type="InterPro" id="IPR019499">
    <property type="entry name" value="Val-tRNA_synth_tRNA-bd"/>
</dbReference>
<evidence type="ECO:0000259" key="11">
    <source>
        <dbReference type="Pfam" id="PF00133"/>
    </source>
</evidence>
<dbReference type="SUPFAM" id="SSF47323">
    <property type="entry name" value="Anticodon-binding domain of a subclass of class I aminoacyl-tRNA synthetases"/>
    <property type="match status" value="1"/>
</dbReference>
<dbReference type="FunFam" id="3.40.50.620:FF:000020">
    <property type="entry name" value="Valine--tRNA ligase, mitochondrial"/>
    <property type="match status" value="1"/>
</dbReference>
<evidence type="ECO:0000256" key="4">
    <source>
        <dbReference type="ARBA" id="ARBA00022840"/>
    </source>
</evidence>